<evidence type="ECO:0008006" key="3">
    <source>
        <dbReference type="Google" id="ProtNLM"/>
    </source>
</evidence>
<sequence>MKLKYSKKPEVVNWEYLPDTATLCQYLNISDLRELSKTCKRYRSQFERKILEKLSFDRWKFDFTDRENFIELGLEKQLDLLLELLEVDLKGKYYLVKEITFNHTFHDQYAKKIVNLFPHIVKLKFSANFYPGCEQGLITILNGMKHLEYIEFLIDSYNSLNFKNTDQVFSRSLKSLIVDVDGVDSDFLSIFDTIDHSYSNLSTLSVTSNKMLENLPINMQI</sequence>
<evidence type="ECO:0000313" key="2">
    <source>
        <dbReference type="Proteomes" id="UP000070444"/>
    </source>
</evidence>
<dbReference type="AlphaFoldDB" id="A0A137P4I6"/>
<dbReference type="Proteomes" id="UP000070444">
    <property type="component" value="Unassembled WGS sequence"/>
</dbReference>
<protein>
    <recommendedName>
        <fullName evidence="3">F-box domain-containing protein</fullName>
    </recommendedName>
</protein>
<name>A0A137P4I6_CONC2</name>
<dbReference type="EMBL" id="KQ964519">
    <property type="protein sequence ID" value="KXN69913.1"/>
    <property type="molecule type" value="Genomic_DNA"/>
</dbReference>
<keyword evidence="2" id="KW-1185">Reference proteome</keyword>
<evidence type="ECO:0000313" key="1">
    <source>
        <dbReference type="EMBL" id="KXN69913.1"/>
    </source>
</evidence>
<gene>
    <name evidence="1" type="ORF">CONCODRAFT_91098</name>
</gene>
<reference evidence="1 2" key="1">
    <citation type="journal article" date="2015" name="Genome Biol. Evol.">
        <title>Phylogenomic analyses indicate that early fungi evolved digesting cell walls of algal ancestors of land plants.</title>
        <authorList>
            <person name="Chang Y."/>
            <person name="Wang S."/>
            <person name="Sekimoto S."/>
            <person name="Aerts A.L."/>
            <person name="Choi C."/>
            <person name="Clum A."/>
            <person name="LaButti K.M."/>
            <person name="Lindquist E.A."/>
            <person name="Yee Ngan C."/>
            <person name="Ohm R.A."/>
            <person name="Salamov A.A."/>
            <person name="Grigoriev I.V."/>
            <person name="Spatafora J.W."/>
            <person name="Berbee M.L."/>
        </authorList>
    </citation>
    <scope>NUCLEOTIDE SEQUENCE [LARGE SCALE GENOMIC DNA]</scope>
    <source>
        <strain evidence="1 2">NRRL 28638</strain>
    </source>
</reference>
<proteinExistence type="predicted"/>
<accession>A0A137P4I6</accession>
<organism evidence="1 2">
    <name type="scientific">Conidiobolus coronatus (strain ATCC 28846 / CBS 209.66 / NRRL 28638)</name>
    <name type="common">Delacroixia coronata</name>
    <dbReference type="NCBI Taxonomy" id="796925"/>
    <lineage>
        <taxon>Eukaryota</taxon>
        <taxon>Fungi</taxon>
        <taxon>Fungi incertae sedis</taxon>
        <taxon>Zoopagomycota</taxon>
        <taxon>Entomophthoromycotina</taxon>
        <taxon>Entomophthoromycetes</taxon>
        <taxon>Entomophthorales</taxon>
        <taxon>Ancylistaceae</taxon>
        <taxon>Conidiobolus</taxon>
    </lineage>
</organism>